<dbReference type="SUPFAM" id="SSF103473">
    <property type="entry name" value="MFS general substrate transporter"/>
    <property type="match status" value="1"/>
</dbReference>
<organism evidence="7 8">
    <name type="scientific">Massilia norwichensis</name>
    <dbReference type="NCBI Taxonomy" id="1442366"/>
    <lineage>
        <taxon>Bacteria</taxon>
        <taxon>Pseudomonadati</taxon>
        <taxon>Pseudomonadota</taxon>
        <taxon>Betaproteobacteria</taxon>
        <taxon>Burkholderiales</taxon>
        <taxon>Oxalobacteraceae</taxon>
        <taxon>Telluria group</taxon>
        <taxon>Massilia</taxon>
    </lineage>
</organism>
<gene>
    <name evidence="7" type="ORF">NX782_12625</name>
</gene>
<feature type="transmembrane region" description="Helical" evidence="6">
    <location>
        <begin position="80"/>
        <end position="99"/>
    </location>
</feature>
<sequence>MNNNKLLRDPNFAWLLGGGVISALGDQFTMIALPWLVLQLTHDPLALGMMVALLGVPRAVLILFGGALVDRHSPKRVLMLTKYANMVLLALLAALVLSGRATLPLVSVIAVVLSLASAFSIPAGTSILPQAVAPQHLASANATMMAVRQVTMLVGPLLAGLLFALGGDGRAGMQDGHAFGLGLAFAFDAFSFALSAWTLAKVRPLATPAPAEKADQQTPAQSVLRAVGAGFGALWRDLTLRTAFLYWGLCACVTGGVMQVALPLLASERLHGAAALGLLMAANGAGSLAGMALSGIAGGRRLGTLGLTLLAIDGLVGALLMPLGMITSSWQGMLILAAIGVLGGYVQVAVFTWIQQRVAPQMLGRMMSIFMFVFMGLAPLTAAAAGWLASHVTLATLFTGAGLGLSLAALAAWLFTPMARLADAGPPAGDDDAAPSPTN</sequence>
<accession>A0ABT2A762</accession>
<dbReference type="InterPro" id="IPR011701">
    <property type="entry name" value="MFS"/>
</dbReference>
<comment type="caution">
    <text evidence="7">The sequence shown here is derived from an EMBL/GenBank/DDBJ whole genome shotgun (WGS) entry which is preliminary data.</text>
</comment>
<feature type="transmembrane region" description="Helical" evidence="6">
    <location>
        <begin position="272"/>
        <end position="293"/>
    </location>
</feature>
<evidence type="ECO:0000256" key="6">
    <source>
        <dbReference type="SAM" id="Phobius"/>
    </source>
</evidence>
<proteinExistence type="predicted"/>
<feature type="transmembrane region" description="Helical" evidence="6">
    <location>
        <begin position="45"/>
        <end position="68"/>
    </location>
</feature>
<feature type="transmembrane region" description="Helical" evidence="6">
    <location>
        <begin position="146"/>
        <end position="166"/>
    </location>
</feature>
<evidence type="ECO:0000256" key="1">
    <source>
        <dbReference type="ARBA" id="ARBA00004651"/>
    </source>
</evidence>
<keyword evidence="3 6" id="KW-0812">Transmembrane</keyword>
<evidence type="ECO:0000256" key="3">
    <source>
        <dbReference type="ARBA" id="ARBA00022692"/>
    </source>
</evidence>
<feature type="transmembrane region" description="Helical" evidence="6">
    <location>
        <begin position="178"/>
        <end position="200"/>
    </location>
</feature>
<keyword evidence="4 6" id="KW-1133">Transmembrane helix</keyword>
<dbReference type="Proteomes" id="UP001205560">
    <property type="component" value="Unassembled WGS sequence"/>
</dbReference>
<comment type="subcellular location">
    <subcellularLocation>
        <location evidence="1">Cell membrane</location>
        <topology evidence="1">Multi-pass membrane protein</topology>
    </subcellularLocation>
</comment>
<dbReference type="EMBL" id="JANUGX010000013">
    <property type="protein sequence ID" value="MCS0590048.1"/>
    <property type="molecule type" value="Genomic_DNA"/>
</dbReference>
<evidence type="ECO:0000256" key="4">
    <source>
        <dbReference type="ARBA" id="ARBA00022989"/>
    </source>
</evidence>
<evidence type="ECO:0000256" key="2">
    <source>
        <dbReference type="ARBA" id="ARBA00022475"/>
    </source>
</evidence>
<feature type="transmembrane region" description="Helical" evidence="6">
    <location>
        <begin position="105"/>
        <end position="125"/>
    </location>
</feature>
<feature type="transmembrane region" description="Helical" evidence="6">
    <location>
        <begin position="394"/>
        <end position="415"/>
    </location>
</feature>
<reference evidence="7 8" key="1">
    <citation type="submission" date="2022-08" db="EMBL/GenBank/DDBJ databases">
        <title>Reclassification of Massilia species as members of the genera Telluria, Duganella, Pseudoduganella, Mokoshia gen. nov. and Zemynaea gen. nov. using orthogonal and non-orthogonal genome-based approaches.</title>
        <authorList>
            <person name="Bowman J.P."/>
        </authorList>
    </citation>
    <scope>NUCLEOTIDE SEQUENCE [LARGE SCALE GENOMIC DNA]</scope>
    <source>
        <strain evidence="7 8">LMG 28164</strain>
    </source>
</reference>
<dbReference type="CDD" id="cd06173">
    <property type="entry name" value="MFS_MefA_like"/>
    <property type="match status" value="1"/>
</dbReference>
<feature type="transmembrane region" description="Helical" evidence="6">
    <location>
        <begin position="332"/>
        <end position="354"/>
    </location>
</feature>
<feature type="transmembrane region" description="Helical" evidence="6">
    <location>
        <begin position="366"/>
        <end position="388"/>
    </location>
</feature>
<dbReference type="PANTHER" id="PTHR23513">
    <property type="entry name" value="INTEGRAL MEMBRANE EFFLUX PROTEIN-RELATED"/>
    <property type="match status" value="1"/>
</dbReference>
<feature type="transmembrane region" description="Helical" evidence="6">
    <location>
        <begin position="305"/>
        <end position="326"/>
    </location>
</feature>
<protein>
    <submittedName>
        <fullName evidence="7">MFS transporter</fullName>
    </submittedName>
</protein>
<keyword evidence="8" id="KW-1185">Reference proteome</keyword>
<evidence type="ECO:0000313" key="8">
    <source>
        <dbReference type="Proteomes" id="UP001205560"/>
    </source>
</evidence>
<keyword evidence="2" id="KW-1003">Cell membrane</keyword>
<name>A0ABT2A762_9BURK</name>
<evidence type="ECO:0000313" key="7">
    <source>
        <dbReference type="EMBL" id="MCS0590048.1"/>
    </source>
</evidence>
<feature type="transmembrane region" description="Helical" evidence="6">
    <location>
        <begin position="12"/>
        <end position="33"/>
    </location>
</feature>
<evidence type="ECO:0000256" key="5">
    <source>
        <dbReference type="ARBA" id="ARBA00023136"/>
    </source>
</evidence>
<dbReference type="Gene3D" id="1.20.1250.20">
    <property type="entry name" value="MFS general substrate transporter like domains"/>
    <property type="match status" value="1"/>
</dbReference>
<dbReference type="InterPro" id="IPR036259">
    <property type="entry name" value="MFS_trans_sf"/>
</dbReference>
<dbReference type="PANTHER" id="PTHR23513:SF6">
    <property type="entry name" value="MAJOR FACILITATOR SUPERFAMILY ASSOCIATED DOMAIN-CONTAINING PROTEIN"/>
    <property type="match status" value="1"/>
</dbReference>
<dbReference type="RefSeq" id="WP_258845821.1">
    <property type="nucleotide sequence ID" value="NZ_JANUGX010000013.1"/>
</dbReference>
<keyword evidence="5 6" id="KW-0472">Membrane</keyword>
<feature type="transmembrane region" description="Helical" evidence="6">
    <location>
        <begin position="244"/>
        <end position="266"/>
    </location>
</feature>
<dbReference type="Pfam" id="PF07690">
    <property type="entry name" value="MFS_1"/>
    <property type="match status" value="1"/>
</dbReference>